<accession>A0A0C3S1X3</accession>
<keyword evidence="4" id="KW-0732">Signal</keyword>
<evidence type="ECO:0000256" key="1">
    <source>
        <dbReference type="ARBA" id="ARBA00007447"/>
    </source>
</evidence>
<dbReference type="Proteomes" id="UP000053257">
    <property type="component" value="Unassembled WGS sequence"/>
</dbReference>
<keyword evidence="3" id="KW-1133">Transmembrane helix</keyword>
<feature type="compositionally biased region" description="Low complexity" evidence="2">
    <location>
        <begin position="466"/>
        <end position="484"/>
    </location>
</feature>
<dbReference type="Gene3D" id="2.40.70.10">
    <property type="entry name" value="Acid Proteases"/>
    <property type="match status" value="2"/>
</dbReference>
<dbReference type="HOGENOM" id="CLU_013253_8_2_1"/>
<keyword evidence="3" id="KW-0472">Membrane</keyword>
<feature type="signal peptide" evidence="4">
    <location>
        <begin position="1"/>
        <end position="22"/>
    </location>
</feature>
<evidence type="ECO:0000259" key="5">
    <source>
        <dbReference type="PROSITE" id="PS51767"/>
    </source>
</evidence>
<dbReference type="AlphaFoldDB" id="A0A0C3S1X3"/>
<dbReference type="PANTHER" id="PTHR47966:SF51">
    <property type="entry name" value="BETA-SITE APP-CLEAVING ENZYME, ISOFORM A-RELATED"/>
    <property type="match status" value="1"/>
</dbReference>
<dbReference type="SUPFAM" id="SSF50630">
    <property type="entry name" value="Acid proteases"/>
    <property type="match status" value="1"/>
</dbReference>
<dbReference type="CDD" id="cd05471">
    <property type="entry name" value="pepsin_like"/>
    <property type="match status" value="1"/>
</dbReference>
<keyword evidence="7" id="KW-1185">Reference proteome</keyword>
<sequence>MVHSAATSSFFALALYAALGHGASLPPVRRASTSGLSMKGTGTGVRTLNLGGSSSASSSSSSSSGVSVNDFQDVLYKVEIQLAGQTFTVQMDTGSADLWIFSPETPLNLTNVTDITTTESYGMGTAEGPIVFADFSLGGFSVSGQAFINASSAQDFAFFDQGAVGIMGLAFDDINLSAINFEIQQAYGNGSTLGRTPITNIFAQNPDAPNSFDVRLDRSGDLDDTSSGTLIISDHDANFSTITDQPQLPRVALGRWTVPLDAMTVNNEPFTFNASSIDTVPAGKIAVLLDTGFTFPPLPPLAVDQIYGSIPGAVKFSDAVPQWIVPCDGTTNLTFTFGGNDFPVHPLDLTFVATTEIPTADGTGTQNVTYCYNTYQYLTLDPNAGFEGFDAVLGDAFLRNVYASFDYGDDGSAPFVQLLPTTVLDDAYTDFNISRSAALAVLPPTISPADLVDIANSQSTDDDDSSAASSSPTKVSGGAAEAATGGTDSALYSLVDKYGPVVIGLLAGNLLVGVLLLIVGLAACLRGHVRSGAKSRDIGSSYAPVRFKEAEADEAREYRD</sequence>
<evidence type="ECO:0000256" key="2">
    <source>
        <dbReference type="SAM" id="MobiDB-lite"/>
    </source>
</evidence>
<evidence type="ECO:0000256" key="4">
    <source>
        <dbReference type="SAM" id="SignalP"/>
    </source>
</evidence>
<feature type="region of interest" description="Disordered" evidence="2">
    <location>
        <begin position="455"/>
        <end position="484"/>
    </location>
</feature>
<evidence type="ECO:0000313" key="7">
    <source>
        <dbReference type="Proteomes" id="UP000053257"/>
    </source>
</evidence>
<evidence type="ECO:0000256" key="3">
    <source>
        <dbReference type="SAM" id="Phobius"/>
    </source>
</evidence>
<dbReference type="GO" id="GO:0006508">
    <property type="term" value="P:proteolysis"/>
    <property type="evidence" value="ECO:0007669"/>
    <property type="project" value="InterPro"/>
</dbReference>
<dbReference type="InterPro" id="IPR001461">
    <property type="entry name" value="Aspartic_peptidase_A1"/>
</dbReference>
<feature type="domain" description="Peptidase A1" evidence="5">
    <location>
        <begin position="76"/>
        <end position="416"/>
    </location>
</feature>
<dbReference type="InterPro" id="IPR034164">
    <property type="entry name" value="Pepsin-like_dom"/>
</dbReference>
<name>A0A0C3S1X3_PHLG1</name>
<proteinExistence type="inferred from homology"/>
<organism evidence="6 7">
    <name type="scientific">Phlebiopsis gigantea (strain 11061_1 CR5-6)</name>
    <name type="common">White-rot fungus</name>
    <name type="synonym">Peniophora gigantea</name>
    <dbReference type="NCBI Taxonomy" id="745531"/>
    <lineage>
        <taxon>Eukaryota</taxon>
        <taxon>Fungi</taxon>
        <taxon>Dikarya</taxon>
        <taxon>Basidiomycota</taxon>
        <taxon>Agaricomycotina</taxon>
        <taxon>Agaricomycetes</taxon>
        <taxon>Polyporales</taxon>
        <taxon>Phanerochaetaceae</taxon>
        <taxon>Phlebiopsis</taxon>
    </lineage>
</organism>
<evidence type="ECO:0000313" key="6">
    <source>
        <dbReference type="EMBL" id="KIP03422.1"/>
    </source>
</evidence>
<protein>
    <recommendedName>
        <fullName evidence="5">Peptidase A1 domain-containing protein</fullName>
    </recommendedName>
</protein>
<dbReference type="PRINTS" id="PR00792">
    <property type="entry name" value="PEPSIN"/>
</dbReference>
<dbReference type="GO" id="GO:0004190">
    <property type="term" value="F:aspartic-type endopeptidase activity"/>
    <property type="evidence" value="ECO:0007669"/>
    <property type="project" value="InterPro"/>
</dbReference>
<dbReference type="PANTHER" id="PTHR47966">
    <property type="entry name" value="BETA-SITE APP-CLEAVING ENZYME, ISOFORM A-RELATED"/>
    <property type="match status" value="1"/>
</dbReference>
<comment type="similarity">
    <text evidence="1">Belongs to the peptidase A1 family.</text>
</comment>
<dbReference type="STRING" id="745531.A0A0C3S1X3"/>
<dbReference type="InterPro" id="IPR033121">
    <property type="entry name" value="PEPTIDASE_A1"/>
</dbReference>
<dbReference type="EMBL" id="KN840617">
    <property type="protein sequence ID" value="KIP03422.1"/>
    <property type="molecule type" value="Genomic_DNA"/>
</dbReference>
<dbReference type="InterPro" id="IPR021109">
    <property type="entry name" value="Peptidase_aspartic_dom_sf"/>
</dbReference>
<feature type="transmembrane region" description="Helical" evidence="3">
    <location>
        <begin position="501"/>
        <end position="525"/>
    </location>
</feature>
<feature type="chain" id="PRO_5002169212" description="Peptidase A1 domain-containing protein" evidence="4">
    <location>
        <begin position="23"/>
        <end position="560"/>
    </location>
</feature>
<dbReference type="OrthoDB" id="771136at2759"/>
<reference evidence="6 7" key="1">
    <citation type="journal article" date="2014" name="PLoS Genet.">
        <title>Analysis of the Phlebiopsis gigantea genome, transcriptome and secretome provides insight into its pioneer colonization strategies of wood.</title>
        <authorList>
            <person name="Hori C."/>
            <person name="Ishida T."/>
            <person name="Igarashi K."/>
            <person name="Samejima M."/>
            <person name="Suzuki H."/>
            <person name="Master E."/>
            <person name="Ferreira P."/>
            <person name="Ruiz-Duenas F.J."/>
            <person name="Held B."/>
            <person name="Canessa P."/>
            <person name="Larrondo L.F."/>
            <person name="Schmoll M."/>
            <person name="Druzhinina I.S."/>
            <person name="Kubicek C.P."/>
            <person name="Gaskell J.A."/>
            <person name="Kersten P."/>
            <person name="St John F."/>
            <person name="Glasner J."/>
            <person name="Sabat G."/>
            <person name="Splinter BonDurant S."/>
            <person name="Syed K."/>
            <person name="Yadav J."/>
            <person name="Mgbeahuruike A.C."/>
            <person name="Kovalchuk A."/>
            <person name="Asiegbu F.O."/>
            <person name="Lackner G."/>
            <person name="Hoffmeister D."/>
            <person name="Rencoret J."/>
            <person name="Gutierrez A."/>
            <person name="Sun H."/>
            <person name="Lindquist E."/>
            <person name="Barry K."/>
            <person name="Riley R."/>
            <person name="Grigoriev I.V."/>
            <person name="Henrissat B."/>
            <person name="Kues U."/>
            <person name="Berka R.M."/>
            <person name="Martinez A.T."/>
            <person name="Covert S.F."/>
            <person name="Blanchette R.A."/>
            <person name="Cullen D."/>
        </authorList>
    </citation>
    <scope>NUCLEOTIDE SEQUENCE [LARGE SCALE GENOMIC DNA]</scope>
    <source>
        <strain evidence="6 7">11061_1 CR5-6</strain>
    </source>
</reference>
<gene>
    <name evidence="6" type="ORF">PHLGIDRAFT_110902</name>
</gene>
<dbReference type="Pfam" id="PF00026">
    <property type="entry name" value="Asp"/>
    <property type="match status" value="1"/>
</dbReference>
<keyword evidence="3" id="KW-0812">Transmembrane</keyword>
<dbReference type="PROSITE" id="PS51767">
    <property type="entry name" value="PEPTIDASE_A1"/>
    <property type="match status" value="1"/>
</dbReference>